<proteinExistence type="predicted"/>
<feature type="compositionally biased region" description="Basic and acidic residues" evidence="1">
    <location>
        <begin position="151"/>
        <end position="164"/>
    </location>
</feature>
<feature type="non-terminal residue" evidence="2">
    <location>
        <position position="189"/>
    </location>
</feature>
<feature type="compositionally biased region" description="Basic and acidic residues" evidence="1">
    <location>
        <begin position="106"/>
        <end position="119"/>
    </location>
</feature>
<evidence type="ECO:0000313" key="2">
    <source>
        <dbReference type="EMBL" id="CAA9483639.1"/>
    </source>
</evidence>
<feature type="compositionally biased region" description="Basic and acidic residues" evidence="1">
    <location>
        <begin position="75"/>
        <end position="91"/>
    </location>
</feature>
<protein>
    <submittedName>
        <fullName evidence="2">Membrane protein, distant similarity to thiosulphate:quinone oxidoreductase DoxD</fullName>
    </submittedName>
</protein>
<feature type="compositionally biased region" description="Basic residues" evidence="1">
    <location>
        <begin position="51"/>
        <end position="69"/>
    </location>
</feature>
<feature type="region of interest" description="Disordered" evidence="1">
    <location>
        <begin position="26"/>
        <end position="189"/>
    </location>
</feature>
<reference evidence="2" key="1">
    <citation type="submission" date="2020-02" db="EMBL/GenBank/DDBJ databases">
        <authorList>
            <person name="Meier V. D."/>
        </authorList>
    </citation>
    <scope>NUCLEOTIDE SEQUENCE</scope>
    <source>
        <strain evidence="2">AVDCRST_MAG69</strain>
    </source>
</reference>
<dbReference type="EMBL" id="CADCVP010000108">
    <property type="protein sequence ID" value="CAA9483639.1"/>
    <property type="molecule type" value="Genomic_DNA"/>
</dbReference>
<evidence type="ECO:0000256" key="1">
    <source>
        <dbReference type="SAM" id="MobiDB-lite"/>
    </source>
</evidence>
<dbReference type="AlphaFoldDB" id="A0A6J4RWM0"/>
<gene>
    <name evidence="2" type="ORF">AVDCRST_MAG69-930</name>
</gene>
<name>A0A6J4RWM0_9ACTN</name>
<feature type="compositionally biased region" description="Basic and acidic residues" evidence="1">
    <location>
        <begin position="177"/>
        <end position="189"/>
    </location>
</feature>
<sequence>DDRNRPRARRCRTVVRRARRAEALRLVRRPRPRGNRRLLRVPRPPTGQRARPGRRRRRRPRRRPGHPRSAHAGGHHADLRHDDHRRADGSRQQRPVGHQRRLRIQPGDRRRDDRARGEGSRLVVGGCGVLPRSQGVGAGRARARGGGRRLVSRDVGPDQSDRPGAHGGLARRRRRPGDRQGHGSDFGRL</sequence>
<feature type="non-terminal residue" evidence="2">
    <location>
        <position position="1"/>
    </location>
</feature>
<organism evidence="2">
    <name type="scientific">uncultured Solirubrobacteraceae bacterium</name>
    <dbReference type="NCBI Taxonomy" id="1162706"/>
    <lineage>
        <taxon>Bacteria</taxon>
        <taxon>Bacillati</taxon>
        <taxon>Actinomycetota</taxon>
        <taxon>Thermoleophilia</taxon>
        <taxon>Solirubrobacterales</taxon>
        <taxon>Solirubrobacteraceae</taxon>
        <taxon>environmental samples</taxon>
    </lineage>
</organism>
<feature type="compositionally biased region" description="Basic residues" evidence="1">
    <location>
        <begin position="26"/>
        <end position="40"/>
    </location>
</feature>
<accession>A0A6J4RWM0</accession>